<feature type="transmembrane region" description="Helical" evidence="8">
    <location>
        <begin position="399"/>
        <end position="421"/>
    </location>
</feature>
<evidence type="ECO:0000313" key="11">
    <source>
        <dbReference type="Proteomes" id="UP001152759"/>
    </source>
</evidence>
<dbReference type="GO" id="GO:0022857">
    <property type="term" value="F:transmembrane transporter activity"/>
    <property type="evidence" value="ECO:0007669"/>
    <property type="project" value="InterPro"/>
</dbReference>
<feature type="transmembrane region" description="Helical" evidence="8">
    <location>
        <begin position="302"/>
        <end position="324"/>
    </location>
</feature>
<dbReference type="InterPro" id="IPR005829">
    <property type="entry name" value="Sugar_transporter_CS"/>
</dbReference>
<keyword evidence="6 8" id="KW-1133">Transmembrane helix</keyword>
<evidence type="ECO:0000313" key="10">
    <source>
        <dbReference type="EMBL" id="CAH0387685.1"/>
    </source>
</evidence>
<feature type="transmembrane region" description="Helical" evidence="8">
    <location>
        <begin position="103"/>
        <end position="120"/>
    </location>
</feature>
<dbReference type="SUPFAM" id="SSF103473">
    <property type="entry name" value="MFS general substrate transporter"/>
    <property type="match status" value="1"/>
</dbReference>
<organism evidence="10 11">
    <name type="scientific">Bemisia tabaci</name>
    <name type="common">Sweetpotato whitefly</name>
    <name type="synonym">Aleurodes tabaci</name>
    <dbReference type="NCBI Taxonomy" id="7038"/>
    <lineage>
        <taxon>Eukaryota</taxon>
        <taxon>Metazoa</taxon>
        <taxon>Ecdysozoa</taxon>
        <taxon>Arthropoda</taxon>
        <taxon>Hexapoda</taxon>
        <taxon>Insecta</taxon>
        <taxon>Pterygota</taxon>
        <taxon>Neoptera</taxon>
        <taxon>Paraneoptera</taxon>
        <taxon>Hemiptera</taxon>
        <taxon>Sternorrhyncha</taxon>
        <taxon>Aleyrodoidea</taxon>
        <taxon>Aleyrodidae</taxon>
        <taxon>Aleyrodinae</taxon>
        <taxon>Bemisia</taxon>
    </lineage>
</organism>
<dbReference type="PROSITE" id="PS50850">
    <property type="entry name" value="MFS"/>
    <property type="match status" value="1"/>
</dbReference>
<evidence type="ECO:0000256" key="2">
    <source>
        <dbReference type="ARBA" id="ARBA00022448"/>
    </source>
</evidence>
<evidence type="ECO:0000256" key="1">
    <source>
        <dbReference type="ARBA" id="ARBA00004651"/>
    </source>
</evidence>
<dbReference type="InterPro" id="IPR050549">
    <property type="entry name" value="MFS_Trehalose_Transporter"/>
</dbReference>
<dbReference type="InterPro" id="IPR036259">
    <property type="entry name" value="MFS_trans_sf"/>
</dbReference>
<protein>
    <recommendedName>
        <fullName evidence="9">Major facilitator superfamily (MFS) profile domain-containing protein</fullName>
    </recommendedName>
</protein>
<dbReference type="InterPro" id="IPR005828">
    <property type="entry name" value="MFS_sugar_transport-like"/>
</dbReference>
<feature type="transmembrane region" description="Helical" evidence="8">
    <location>
        <begin position="261"/>
        <end position="282"/>
    </location>
</feature>
<dbReference type="InterPro" id="IPR020846">
    <property type="entry name" value="MFS_dom"/>
</dbReference>
<evidence type="ECO:0000256" key="4">
    <source>
        <dbReference type="ARBA" id="ARBA00022597"/>
    </source>
</evidence>
<sequence length="487" mass="54066">MKLMIGDEEVCVKIGNDGKEELSWRCWLRTMFAASGAMAVFVFTGVTEAQSAVMLPQLKQKDSPIQISADEETWIASLGILLTPVSAILAGPLVDAFGRKKGLQGFYIIIGLGFGVIASAKEVYQIYIGRCICAFAVGMEPIAVIYLAEISTKRQRSLLFSLMAAMYSGGVTITYVIGGFLPWNVASAIFSLGCFAIFVVQCVTPESPAWLYKTNQVEASTESYLRLGRSHTNILQELESLGLSSQQRTEKFHIRAFLEPTVWKPFLILSLFHIIHCGAGIYDVLFYTVEFVETLGTSYDPLAVSIFTSVARFITNMTVGLYFTASLSRRFATIFSSFFMCLSLFVMGVYEYLYREVSVKPFDWVPVLFTVVSVVSCSTGLLSLPWLMPGEMFPLHVRGVMNGAAFLVGSACMFVTLKLYAFCMETLQIWGMLLMFAGFAFTGIFFGMFVLPETQGKTLYEIEQGFRPTQKKRENEISPSGKVETIT</sequence>
<accession>A0A9P0ACI5</accession>
<keyword evidence="3" id="KW-1003">Cell membrane</keyword>
<evidence type="ECO:0000256" key="5">
    <source>
        <dbReference type="ARBA" id="ARBA00022692"/>
    </source>
</evidence>
<dbReference type="PANTHER" id="PTHR48021:SF1">
    <property type="entry name" value="GH07001P-RELATED"/>
    <property type="match status" value="1"/>
</dbReference>
<dbReference type="FunFam" id="1.20.1250.20:FF:000218">
    <property type="entry name" value="facilitated trehalose transporter Tret1"/>
    <property type="match status" value="1"/>
</dbReference>
<feature type="transmembrane region" description="Helical" evidence="8">
    <location>
        <begin position="32"/>
        <end position="53"/>
    </location>
</feature>
<dbReference type="Gene3D" id="1.20.1250.20">
    <property type="entry name" value="MFS general substrate transporter like domains"/>
    <property type="match status" value="1"/>
</dbReference>
<feature type="transmembrane region" description="Helical" evidence="8">
    <location>
        <begin position="364"/>
        <end position="387"/>
    </location>
</feature>
<dbReference type="PROSITE" id="PS00216">
    <property type="entry name" value="SUGAR_TRANSPORT_1"/>
    <property type="match status" value="1"/>
</dbReference>
<dbReference type="Proteomes" id="UP001152759">
    <property type="component" value="Chromosome 3"/>
</dbReference>
<dbReference type="GO" id="GO:0005886">
    <property type="term" value="C:plasma membrane"/>
    <property type="evidence" value="ECO:0007669"/>
    <property type="project" value="UniProtKB-SubCell"/>
</dbReference>
<dbReference type="PANTHER" id="PTHR48021">
    <property type="match status" value="1"/>
</dbReference>
<proteinExistence type="predicted"/>
<keyword evidence="4" id="KW-0762">Sugar transport</keyword>
<keyword evidence="11" id="KW-1185">Reference proteome</keyword>
<dbReference type="AlphaFoldDB" id="A0A9P0ACI5"/>
<keyword evidence="2" id="KW-0813">Transport</keyword>
<evidence type="ECO:0000256" key="6">
    <source>
        <dbReference type="ARBA" id="ARBA00022989"/>
    </source>
</evidence>
<feature type="transmembrane region" description="Helical" evidence="8">
    <location>
        <begin position="158"/>
        <end position="177"/>
    </location>
</feature>
<evidence type="ECO:0000256" key="7">
    <source>
        <dbReference type="ARBA" id="ARBA00023136"/>
    </source>
</evidence>
<keyword evidence="7 8" id="KW-0472">Membrane</keyword>
<feature type="transmembrane region" description="Helical" evidence="8">
    <location>
        <begin position="183"/>
        <end position="203"/>
    </location>
</feature>
<evidence type="ECO:0000259" key="9">
    <source>
        <dbReference type="PROSITE" id="PS50850"/>
    </source>
</evidence>
<feature type="transmembrane region" description="Helical" evidence="8">
    <location>
        <begin position="73"/>
        <end position="91"/>
    </location>
</feature>
<keyword evidence="5 8" id="KW-0812">Transmembrane</keyword>
<feature type="transmembrane region" description="Helical" evidence="8">
    <location>
        <begin position="427"/>
        <end position="451"/>
    </location>
</feature>
<gene>
    <name evidence="10" type="ORF">BEMITA_LOCUS6670</name>
</gene>
<evidence type="ECO:0000256" key="3">
    <source>
        <dbReference type="ARBA" id="ARBA00022475"/>
    </source>
</evidence>
<feature type="domain" description="Major facilitator superfamily (MFS) profile" evidence="9">
    <location>
        <begin position="29"/>
        <end position="455"/>
    </location>
</feature>
<evidence type="ECO:0000256" key="8">
    <source>
        <dbReference type="SAM" id="Phobius"/>
    </source>
</evidence>
<dbReference type="EMBL" id="OU963864">
    <property type="protein sequence ID" value="CAH0387685.1"/>
    <property type="molecule type" value="Genomic_DNA"/>
</dbReference>
<feature type="transmembrane region" description="Helical" evidence="8">
    <location>
        <begin position="126"/>
        <end position="146"/>
    </location>
</feature>
<name>A0A9P0ACI5_BEMTA</name>
<reference evidence="10" key="1">
    <citation type="submission" date="2021-12" db="EMBL/GenBank/DDBJ databases">
        <authorList>
            <person name="King R."/>
        </authorList>
    </citation>
    <scope>NUCLEOTIDE SEQUENCE</scope>
</reference>
<dbReference type="Pfam" id="PF00083">
    <property type="entry name" value="Sugar_tr"/>
    <property type="match status" value="1"/>
</dbReference>
<feature type="transmembrane region" description="Helical" evidence="8">
    <location>
        <begin position="331"/>
        <end position="352"/>
    </location>
</feature>
<comment type="subcellular location">
    <subcellularLocation>
        <location evidence="1">Cell membrane</location>
        <topology evidence="1">Multi-pass membrane protein</topology>
    </subcellularLocation>
</comment>